<dbReference type="Proteomes" id="UP000278351">
    <property type="component" value="Unassembled WGS sequence"/>
</dbReference>
<dbReference type="Gene3D" id="1.25.40.390">
    <property type="match status" value="1"/>
</dbReference>
<accession>A0A3N4Q2Z9</accession>
<name>A0A3N4Q2Z9_9BACT</name>
<dbReference type="CDD" id="cd08977">
    <property type="entry name" value="SusD"/>
    <property type="match status" value="1"/>
</dbReference>
<evidence type="ECO:0000256" key="4">
    <source>
        <dbReference type="ARBA" id="ARBA00023136"/>
    </source>
</evidence>
<dbReference type="InterPro" id="IPR011990">
    <property type="entry name" value="TPR-like_helical_dom_sf"/>
</dbReference>
<gene>
    <name evidence="8" type="ORF">EGT74_10710</name>
</gene>
<proteinExistence type="inferred from homology"/>
<comment type="similarity">
    <text evidence="2">Belongs to the SusD family.</text>
</comment>
<organism evidence="8 9">
    <name type="scientific">Chitinophaga lutea</name>
    <dbReference type="NCBI Taxonomy" id="2488634"/>
    <lineage>
        <taxon>Bacteria</taxon>
        <taxon>Pseudomonadati</taxon>
        <taxon>Bacteroidota</taxon>
        <taxon>Chitinophagia</taxon>
        <taxon>Chitinophagales</taxon>
        <taxon>Chitinophagaceae</taxon>
        <taxon>Chitinophaga</taxon>
    </lineage>
</organism>
<keyword evidence="9" id="KW-1185">Reference proteome</keyword>
<evidence type="ECO:0000256" key="1">
    <source>
        <dbReference type="ARBA" id="ARBA00004442"/>
    </source>
</evidence>
<comment type="caution">
    <text evidence="8">The sequence shown here is derived from an EMBL/GenBank/DDBJ whole genome shotgun (WGS) entry which is preliminary data.</text>
</comment>
<dbReference type="PROSITE" id="PS51257">
    <property type="entry name" value="PROKAR_LIPOPROTEIN"/>
    <property type="match status" value="1"/>
</dbReference>
<dbReference type="EMBL" id="RPDH01000001">
    <property type="protein sequence ID" value="RPE13955.1"/>
    <property type="molecule type" value="Genomic_DNA"/>
</dbReference>
<sequence length="469" mass="52808">MRTVFHKIYLSAGCMVAFGACNLVNVTDVEPVNKIFEENAITTVQKAQSVLYGCYGQLKGVEYLTYFGGDAALLGLTMKPGPSAGTEKAYFDNDVKPDDYHVDNLYTASYKILNNAAHIIDKTSKLVTDDPRKEEIISEARFIRALSHFYLLRRYGQFFKQDSKYGITLRDMPLKEVKAEPRADVKTTYDHILADLAYAAEKGPQMLDTVAGSTPSAKRLAFYATRQAALALKAKVHLYKREYAEAAVAAEAVIKSGKFKLENEYADIFTKKIIGTQEVLFQLPFDDKQDRNNKAFMYRAYYLPSDYYVNLMKTDKRYNAAIAVLLPSGAIRNNKFNGSSFNGQTLTADTEYFLRLDEIYLILAEAKARLGQTDEALKALNAIRRRARMPEISGFSGAALLESIRIEKILELGAESGEDWYDLIRYATEGNLKVSDYKPNVQHENRYILPLPLATVRLSNDVTEQNPGY</sequence>
<keyword evidence="4" id="KW-0472">Membrane</keyword>
<dbReference type="Pfam" id="PF07980">
    <property type="entry name" value="SusD_RagB"/>
    <property type="match status" value="1"/>
</dbReference>
<evidence type="ECO:0000256" key="5">
    <source>
        <dbReference type="ARBA" id="ARBA00023237"/>
    </source>
</evidence>
<evidence type="ECO:0000313" key="8">
    <source>
        <dbReference type="EMBL" id="RPE13955.1"/>
    </source>
</evidence>
<dbReference type="SUPFAM" id="SSF48452">
    <property type="entry name" value="TPR-like"/>
    <property type="match status" value="1"/>
</dbReference>
<evidence type="ECO:0000259" key="7">
    <source>
        <dbReference type="Pfam" id="PF14322"/>
    </source>
</evidence>
<comment type="subcellular location">
    <subcellularLocation>
        <location evidence="1">Cell outer membrane</location>
    </subcellularLocation>
</comment>
<dbReference type="GO" id="GO:0009279">
    <property type="term" value="C:cell outer membrane"/>
    <property type="evidence" value="ECO:0007669"/>
    <property type="project" value="UniProtKB-SubCell"/>
</dbReference>
<evidence type="ECO:0000313" key="9">
    <source>
        <dbReference type="Proteomes" id="UP000278351"/>
    </source>
</evidence>
<feature type="domain" description="SusD-like N-terminal" evidence="7">
    <location>
        <begin position="92"/>
        <end position="238"/>
    </location>
</feature>
<protein>
    <submittedName>
        <fullName evidence="8">RagB/SusD family nutrient uptake outer membrane protein</fullName>
    </submittedName>
</protein>
<evidence type="ECO:0000256" key="3">
    <source>
        <dbReference type="ARBA" id="ARBA00022729"/>
    </source>
</evidence>
<dbReference type="InterPro" id="IPR033985">
    <property type="entry name" value="SusD-like_N"/>
</dbReference>
<dbReference type="Pfam" id="PF14322">
    <property type="entry name" value="SusD-like_3"/>
    <property type="match status" value="1"/>
</dbReference>
<dbReference type="OrthoDB" id="5694214at2"/>
<keyword evidence="3" id="KW-0732">Signal</keyword>
<evidence type="ECO:0000259" key="6">
    <source>
        <dbReference type="Pfam" id="PF07980"/>
    </source>
</evidence>
<keyword evidence="5" id="KW-0998">Cell outer membrane</keyword>
<feature type="domain" description="RagB/SusD" evidence="6">
    <location>
        <begin position="333"/>
        <end position="469"/>
    </location>
</feature>
<dbReference type="InterPro" id="IPR012944">
    <property type="entry name" value="SusD_RagB_dom"/>
</dbReference>
<reference evidence="8 9" key="1">
    <citation type="submission" date="2018-11" db="EMBL/GenBank/DDBJ databases">
        <title>Chitinophaga lutea sp.nov., isolate from arsenic contaminated soil.</title>
        <authorList>
            <person name="Zong Y."/>
        </authorList>
    </citation>
    <scope>NUCLEOTIDE SEQUENCE [LARGE SCALE GENOMIC DNA]</scope>
    <source>
        <strain evidence="8 9">ZY74</strain>
    </source>
</reference>
<dbReference type="AlphaFoldDB" id="A0A3N4Q2Z9"/>
<dbReference type="RefSeq" id="WP_123846469.1">
    <property type="nucleotide sequence ID" value="NZ_RPDH01000001.1"/>
</dbReference>
<evidence type="ECO:0000256" key="2">
    <source>
        <dbReference type="ARBA" id="ARBA00006275"/>
    </source>
</evidence>